<dbReference type="PIRSF" id="PIRSF006078">
    <property type="entry name" value="GlxK"/>
    <property type="match status" value="1"/>
</dbReference>
<evidence type="ECO:0000256" key="4">
    <source>
        <dbReference type="PIRNR" id="PIRNR006078"/>
    </source>
</evidence>
<proteinExistence type="inferred from homology"/>
<dbReference type="PANTHER" id="PTHR21599">
    <property type="entry name" value="GLYCERATE KINASE"/>
    <property type="match status" value="1"/>
</dbReference>
<dbReference type="GO" id="GO:0008887">
    <property type="term" value="F:glycerate kinase activity"/>
    <property type="evidence" value="ECO:0007669"/>
    <property type="project" value="UniProtKB-UniRule"/>
</dbReference>
<dbReference type="InterPro" id="IPR004381">
    <property type="entry name" value="Glycerate_kinase"/>
</dbReference>
<organism evidence="5 6">
    <name type="scientific">Proteiniclasticum aestuarii</name>
    <dbReference type="NCBI Taxonomy" id="2817862"/>
    <lineage>
        <taxon>Bacteria</taxon>
        <taxon>Bacillati</taxon>
        <taxon>Bacillota</taxon>
        <taxon>Clostridia</taxon>
        <taxon>Eubacteriales</taxon>
        <taxon>Clostridiaceae</taxon>
        <taxon>Proteiniclasticum</taxon>
    </lineage>
</organism>
<dbReference type="Pfam" id="PF02595">
    <property type="entry name" value="Gly_kinase"/>
    <property type="match status" value="1"/>
</dbReference>
<dbReference type="Gene3D" id="3.40.50.10350">
    <property type="entry name" value="Glycerate kinase, domain 1"/>
    <property type="match status" value="1"/>
</dbReference>
<dbReference type="RefSeq" id="WP_207599977.1">
    <property type="nucleotide sequence ID" value="NZ_JAFNJU010000007.1"/>
</dbReference>
<dbReference type="Gene3D" id="3.90.1510.10">
    <property type="entry name" value="Glycerate kinase, domain 2"/>
    <property type="match status" value="1"/>
</dbReference>
<dbReference type="Proteomes" id="UP000664218">
    <property type="component" value="Unassembled WGS sequence"/>
</dbReference>
<dbReference type="PANTHER" id="PTHR21599:SF0">
    <property type="entry name" value="GLYCERATE KINASE"/>
    <property type="match status" value="1"/>
</dbReference>
<reference evidence="5" key="1">
    <citation type="submission" date="2021-03" db="EMBL/GenBank/DDBJ databases">
        <title>Proteiniclasticum marinus sp. nov., isolated from tidal flat sediment.</title>
        <authorList>
            <person name="Namirimu T."/>
            <person name="Yang J.-A."/>
            <person name="Yang S.-H."/>
            <person name="Kim Y.-J."/>
            <person name="Kwon K.K."/>
        </authorList>
    </citation>
    <scope>NUCLEOTIDE SEQUENCE</scope>
    <source>
        <strain evidence="5">SCR006</strain>
    </source>
</reference>
<keyword evidence="3 4" id="KW-0418">Kinase</keyword>
<dbReference type="InterPro" id="IPR018193">
    <property type="entry name" value="Glyc_kinase_flavodox-like_fold"/>
</dbReference>
<accession>A0A939HDB1</accession>
<comment type="caution">
    <text evidence="5">The sequence shown here is derived from an EMBL/GenBank/DDBJ whole genome shotgun (WGS) entry which is preliminary data.</text>
</comment>
<dbReference type="InterPro" id="IPR036129">
    <property type="entry name" value="Glycerate_kinase_sf"/>
</dbReference>
<dbReference type="GO" id="GO:0031388">
    <property type="term" value="P:organic acid phosphorylation"/>
    <property type="evidence" value="ECO:0007669"/>
    <property type="project" value="UniProtKB-UniRule"/>
</dbReference>
<evidence type="ECO:0000313" key="5">
    <source>
        <dbReference type="EMBL" id="MBO1265460.1"/>
    </source>
</evidence>
<keyword evidence="6" id="KW-1185">Reference proteome</keyword>
<sequence length="374" mass="39496">MKKFVLIPDSFKGTMSSTEICETLESVIRKHFSDAEIVSIPVADGGEGSVDCFLTALSGEKVEMSVKGPFLDDTSAYYGLIDEGKTAVIEMAAAAGLPLVEDRKNPKKTTTYGVGELILNAANQGVEKIVVGLGGSSTNDGGCGAAAAAGVKFYNAAGESFVPAGATLKDIERISLEGLEKTIKNVKIVTMCDIDNPMYGAHGAAHVFGPQKGADSEMVLELDAGVKHLAEVIKRDLGMDLAEMPGTGAAGAMGAGMVAFFNSELQMGIETVLDTVDFENIISDADYIFTGEGKIDSQSLRGKVVIGVAKRAKKQNKPVIVIAGGADENLEEAYENGVTSIFTINRLPEPLEISRHKSKENLEATADNILRLLR</sequence>
<dbReference type="InterPro" id="IPR018197">
    <property type="entry name" value="Glycerate_kinase_RE-like"/>
</dbReference>
<evidence type="ECO:0000256" key="1">
    <source>
        <dbReference type="ARBA" id="ARBA00006284"/>
    </source>
</evidence>
<dbReference type="EMBL" id="JAFNJU010000007">
    <property type="protein sequence ID" value="MBO1265460.1"/>
    <property type="molecule type" value="Genomic_DNA"/>
</dbReference>
<protein>
    <submittedName>
        <fullName evidence="5">Glycerate kinase</fullName>
    </submittedName>
</protein>
<dbReference type="SUPFAM" id="SSF110738">
    <property type="entry name" value="Glycerate kinase I"/>
    <property type="match status" value="1"/>
</dbReference>
<evidence type="ECO:0000313" key="6">
    <source>
        <dbReference type="Proteomes" id="UP000664218"/>
    </source>
</evidence>
<keyword evidence="2 4" id="KW-0808">Transferase</keyword>
<name>A0A939HDB1_9CLOT</name>
<evidence type="ECO:0000256" key="3">
    <source>
        <dbReference type="ARBA" id="ARBA00022777"/>
    </source>
</evidence>
<evidence type="ECO:0000256" key="2">
    <source>
        <dbReference type="ARBA" id="ARBA00022679"/>
    </source>
</evidence>
<comment type="similarity">
    <text evidence="1 4">Belongs to the glycerate kinase type-1 family.</text>
</comment>
<dbReference type="NCBIfam" id="TIGR00045">
    <property type="entry name" value="glycerate kinase"/>
    <property type="match status" value="1"/>
</dbReference>
<gene>
    <name evidence="5" type="ORF">J3A84_10495</name>
</gene>
<dbReference type="AlphaFoldDB" id="A0A939HDB1"/>